<dbReference type="InterPro" id="IPR023393">
    <property type="entry name" value="START-like_dom_sf"/>
</dbReference>
<gene>
    <name evidence="1" type="ORF">DGQ38_15355</name>
</gene>
<organism evidence="1 2">
    <name type="scientific">Zunongwangia profunda</name>
    <dbReference type="NCBI Taxonomy" id="398743"/>
    <lineage>
        <taxon>Bacteria</taxon>
        <taxon>Pseudomonadati</taxon>
        <taxon>Bacteroidota</taxon>
        <taxon>Flavobacteriia</taxon>
        <taxon>Flavobacteriales</taxon>
        <taxon>Flavobacteriaceae</taxon>
        <taxon>Zunongwangia</taxon>
    </lineage>
</organism>
<dbReference type="Proteomes" id="UP000264330">
    <property type="component" value="Unassembled WGS sequence"/>
</dbReference>
<reference evidence="1 2" key="1">
    <citation type="journal article" date="2018" name="Nat. Biotechnol.">
        <title>A standardized bacterial taxonomy based on genome phylogeny substantially revises the tree of life.</title>
        <authorList>
            <person name="Parks D.H."/>
            <person name="Chuvochina M."/>
            <person name="Waite D.W."/>
            <person name="Rinke C."/>
            <person name="Skarshewski A."/>
            <person name="Chaumeil P.A."/>
            <person name="Hugenholtz P."/>
        </authorList>
    </citation>
    <scope>NUCLEOTIDE SEQUENCE [LARGE SCALE GENOMIC DNA]</scope>
    <source>
        <strain evidence="1">UBA9359</strain>
    </source>
</reference>
<evidence type="ECO:0000313" key="2">
    <source>
        <dbReference type="Proteomes" id="UP000264330"/>
    </source>
</evidence>
<proteinExistence type="predicted"/>
<dbReference type="Gene3D" id="3.30.530.20">
    <property type="match status" value="1"/>
</dbReference>
<evidence type="ECO:0000313" key="1">
    <source>
        <dbReference type="EMBL" id="HCV82418.1"/>
    </source>
</evidence>
<dbReference type="CDD" id="cd07818">
    <property type="entry name" value="SRPBCC_1"/>
    <property type="match status" value="1"/>
</dbReference>
<protein>
    <submittedName>
        <fullName evidence="1">Polyketide cyclase</fullName>
    </submittedName>
</protein>
<dbReference type="AlphaFoldDB" id="A0A3D5J3Z6"/>
<comment type="caution">
    <text evidence="1">The sequence shown here is derived from an EMBL/GenBank/DDBJ whole genome shotgun (WGS) entry which is preliminary data.</text>
</comment>
<name>A0A3D5J3Z6_9FLAO</name>
<accession>A0A3D5J3Z6</accession>
<dbReference type="SUPFAM" id="SSF55961">
    <property type="entry name" value="Bet v1-like"/>
    <property type="match status" value="1"/>
</dbReference>
<dbReference type="EMBL" id="DPMF01000353">
    <property type="protein sequence ID" value="HCV82418.1"/>
    <property type="molecule type" value="Genomic_DNA"/>
</dbReference>
<sequence>MTLFFYVIIAVITFIAFLHAWSKKDYDVSRTIVINQSKADIYSFVRQLKNQPKWIAKLKDSKPVKLKFKGIDGKEGAMVYWKGRKNIGEGTQKIIKVKPGHVFETKLLLVKPVEAVALTYFASKEIQPERTKVVFGVRGYLPFPYSVISIFYSMENKFGNDFDKSLQNLKEHLEDQQNA</sequence>
<dbReference type="RefSeq" id="WP_272957630.1">
    <property type="nucleotide sequence ID" value="NZ_CAJXAW010000033.1"/>
</dbReference>